<name>A0A848NAK9_9FLAO</name>
<dbReference type="RefSeq" id="WP_169322431.1">
    <property type="nucleotide sequence ID" value="NZ_JABCJF010000013.1"/>
</dbReference>
<proteinExistence type="predicted"/>
<gene>
    <name evidence="3" type="ORF">HIO71_17590</name>
</gene>
<evidence type="ECO:0000256" key="1">
    <source>
        <dbReference type="SAM" id="Phobius"/>
    </source>
</evidence>
<keyword evidence="2" id="KW-0732">Signal</keyword>
<dbReference type="AlphaFoldDB" id="A0A848NAK9"/>
<comment type="caution">
    <text evidence="3">The sequence shown here is derived from an EMBL/GenBank/DDBJ whole genome shotgun (WGS) entry which is preliminary data.</text>
</comment>
<keyword evidence="1" id="KW-0812">Transmembrane</keyword>
<accession>A0A848NAK9</accession>
<dbReference type="Proteomes" id="UP000548067">
    <property type="component" value="Unassembled WGS sequence"/>
</dbReference>
<keyword evidence="1" id="KW-0472">Membrane</keyword>
<evidence type="ECO:0000313" key="4">
    <source>
        <dbReference type="Proteomes" id="UP000548067"/>
    </source>
</evidence>
<feature type="chain" id="PRO_5033038833" evidence="2">
    <location>
        <begin position="20"/>
        <end position="269"/>
    </location>
</feature>
<organism evidence="3 4">
    <name type="scientific">Chryseobacterium aquaticum</name>
    <dbReference type="NCBI Taxonomy" id="452084"/>
    <lineage>
        <taxon>Bacteria</taxon>
        <taxon>Pseudomonadati</taxon>
        <taxon>Bacteroidota</taxon>
        <taxon>Flavobacteriia</taxon>
        <taxon>Flavobacteriales</taxon>
        <taxon>Weeksellaceae</taxon>
        <taxon>Chryseobacterium group</taxon>
        <taxon>Chryseobacterium</taxon>
    </lineage>
</organism>
<dbReference type="EMBL" id="JABCJF010000013">
    <property type="protein sequence ID" value="NMR35995.1"/>
    <property type="molecule type" value="Genomic_DNA"/>
</dbReference>
<keyword evidence="1" id="KW-1133">Transmembrane helix</keyword>
<sequence>MNKYFLFIFFLFSFGFCKAQSVDSTVVYEDNYEDSYEDSLSTGHYKNMYRADSVLLKNPVSENSVYPKSFKENIKSRYKGEEFDYSTSKPRQSFWDKLMRKVLKIIQSIFGETSLESSAQITTVIIRLFAVILVGFLLYFIIKFIIGRNGNFIFGKRNKKVIINEEELHENIHEINFPESIATFERSKDYRSAVRYQFLFVLKKLSDKKLILWNPEKTNKDYVAELKTPNLKNEFSNLSYIFDYVWYGEFSIDEQSYAKFKEQYQSFKP</sequence>
<evidence type="ECO:0000313" key="3">
    <source>
        <dbReference type="EMBL" id="NMR35995.1"/>
    </source>
</evidence>
<protein>
    <submittedName>
        <fullName evidence="3">DUF4129 domain-containing protein</fullName>
    </submittedName>
</protein>
<feature type="transmembrane region" description="Helical" evidence="1">
    <location>
        <begin position="124"/>
        <end position="146"/>
    </location>
</feature>
<evidence type="ECO:0000256" key="2">
    <source>
        <dbReference type="SAM" id="SignalP"/>
    </source>
</evidence>
<reference evidence="3 4" key="1">
    <citation type="submission" date="2020-04" db="EMBL/GenBank/DDBJ databases">
        <title>Genome analysis and antimicrobial resistance characteristics of Chryseobacterium aquaticum isolated from farmed salmonids.</title>
        <authorList>
            <person name="Saticioglu I.B."/>
            <person name="Duman M."/>
            <person name="Altun S."/>
        </authorList>
    </citation>
    <scope>NUCLEOTIDE SEQUENCE [LARGE SCALE GENOMIC DNA]</scope>
    <source>
        <strain evidence="3 4">C-174</strain>
    </source>
</reference>
<feature type="signal peptide" evidence="2">
    <location>
        <begin position="1"/>
        <end position="19"/>
    </location>
</feature>